<sequence>MATAVVRANGAEPAGCAVAGAVVEVGARVVVLGQADGVLVARASARAGPAP</sequence>
<protein>
    <submittedName>
        <fullName evidence="1">Uncharacterized protein</fullName>
    </submittedName>
</protein>
<comment type="caution">
    <text evidence="1">The sequence shown here is derived from an EMBL/GenBank/DDBJ whole genome shotgun (WGS) entry which is preliminary data.</text>
</comment>
<accession>A0A7J5UK26</accession>
<name>A0A7J5UK26_9MICO</name>
<reference evidence="1 2" key="1">
    <citation type="submission" date="2019-10" db="EMBL/GenBank/DDBJ databases">
        <title>Georgenia wutianyii sp. nov. and Georgenia yuyongxinii sp. nov. isolated from plateau pika (Ochotona curzoniae) in the Qinghai-Tibet plateau of China.</title>
        <authorList>
            <person name="Tian Z."/>
        </authorList>
    </citation>
    <scope>NUCLEOTIDE SEQUENCE [LARGE SCALE GENOMIC DNA]</scope>
    <source>
        <strain evidence="1 2">DSM 21501</strain>
    </source>
</reference>
<dbReference type="Proteomes" id="UP000451860">
    <property type="component" value="Unassembled WGS sequence"/>
</dbReference>
<evidence type="ECO:0000313" key="2">
    <source>
        <dbReference type="Proteomes" id="UP000451860"/>
    </source>
</evidence>
<gene>
    <name evidence="1" type="ORF">GB883_17875</name>
</gene>
<evidence type="ECO:0000313" key="1">
    <source>
        <dbReference type="EMBL" id="KAE8762732.1"/>
    </source>
</evidence>
<proteinExistence type="predicted"/>
<dbReference type="AlphaFoldDB" id="A0A7J5UK26"/>
<dbReference type="EMBL" id="WHJE01000130">
    <property type="protein sequence ID" value="KAE8762732.1"/>
    <property type="molecule type" value="Genomic_DNA"/>
</dbReference>
<keyword evidence="2" id="KW-1185">Reference proteome</keyword>
<organism evidence="1 2">
    <name type="scientific">Georgenia thermotolerans</name>
    <dbReference type="NCBI Taxonomy" id="527326"/>
    <lineage>
        <taxon>Bacteria</taxon>
        <taxon>Bacillati</taxon>
        <taxon>Actinomycetota</taxon>
        <taxon>Actinomycetes</taxon>
        <taxon>Micrococcales</taxon>
        <taxon>Bogoriellaceae</taxon>
        <taxon>Georgenia</taxon>
    </lineage>
</organism>